<name>A0A0E9W1M1_ANGAN</name>
<sequence length="33" mass="3729">MNASSTHRLNLACDLLDCYHKICPIHSLDQNTT</sequence>
<reference evidence="1" key="1">
    <citation type="submission" date="2014-11" db="EMBL/GenBank/DDBJ databases">
        <authorList>
            <person name="Amaro Gonzalez C."/>
        </authorList>
    </citation>
    <scope>NUCLEOTIDE SEQUENCE</scope>
</reference>
<dbReference type="AlphaFoldDB" id="A0A0E9W1M1"/>
<dbReference type="EMBL" id="GBXM01025199">
    <property type="protein sequence ID" value="JAH83378.1"/>
    <property type="molecule type" value="Transcribed_RNA"/>
</dbReference>
<organism evidence="1">
    <name type="scientific">Anguilla anguilla</name>
    <name type="common">European freshwater eel</name>
    <name type="synonym">Muraena anguilla</name>
    <dbReference type="NCBI Taxonomy" id="7936"/>
    <lineage>
        <taxon>Eukaryota</taxon>
        <taxon>Metazoa</taxon>
        <taxon>Chordata</taxon>
        <taxon>Craniata</taxon>
        <taxon>Vertebrata</taxon>
        <taxon>Euteleostomi</taxon>
        <taxon>Actinopterygii</taxon>
        <taxon>Neopterygii</taxon>
        <taxon>Teleostei</taxon>
        <taxon>Anguilliformes</taxon>
        <taxon>Anguillidae</taxon>
        <taxon>Anguilla</taxon>
    </lineage>
</organism>
<accession>A0A0E9W1M1</accession>
<evidence type="ECO:0000313" key="1">
    <source>
        <dbReference type="EMBL" id="JAH83378.1"/>
    </source>
</evidence>
<protein>
    <submittedName>
        <fullName evidence="1">Uncharacterized protein</fullName>
    </submittedName>
</protein>
<reference evidence="1" key="2">
    <citation type="journal article" date="2015" name="Fish Shellfish Immunol.">
        <title>Early steps in the European eel (Anguilla anguilla)-Vibrio vulnificus interaction in the gills: Role of the RtxA13 toxin.</title>
        <authorList>
            <person name="Callol A."/>
            <person name="Pajuelo D."/>
            <person name="Ebbesson L."/>
            <person name="Teles M."/>
            <person name="MacKenzie S."/>
            <person name="Amaro C."/>
        </authorList>
    </citation>
    <scope>NUCLEOTIDE SEQUENCE</scope>
</reference>
<proteinExistence type="predicted"/>